<keyword evidence="3" id="KW-1185">Reference proteome</keyword>
<evidence type="ECO:0000313" key="3">
    <source>
        <dbReference type="Proteomes" id="UP000029409"/>
    </source>
</evidence>
<keyword evidence="1" id="KW-1133">Transmembrane helix</keyword>
<keyword evidence="1" id="KW-0472">Membrane</keyword>
<dbReference type="KEGG" id="pdu:PDUR_28030"/>
<proteinExistence type="predicted"/>
<organism evidence="2 3">
    <name type="scientific">Paenibacillus durus</name>
    <name type="common">Paenibacillus azotofixans</name>
    <dbReference type="NCBI Taxonomy" id="44251"/>
    <lineage>
        <taxon>Bacteria</taxon>
        <taxon>Bacillati</taxon>
        <taxon>Bacillota</taxon>
        <taxon>Bacilli</taxon>
        <taxon>Bacillales</taxon>
        <taxon>Paenibacillaceae</taxon>
        <taxon>Paenibacillus</taxon>
    </lineage>
</organism>
<reference evidence="2 3" key="1">
    <citation type="submission" date="2014-08" db="EMBL/GenBank/DDBJ databases">
        <title>Comparative genomics of the Paenibacillus odorifer group.</title>
        <authorList>
            <person name="den Bakker H.C."/>
            <person name="Tsai Y.-C."/>
            <person name="Martin N."/>
            <person name="Korlach J."/>
            <person name="Wiedmann M."/>
        </authorList>
    </citation>
    <scope>NUCLEOTIDE SEQUENCE [LARGE SCALE GENOMIC DNA]</scope>
    <source>
        <strain evidence="2 3">DSM 1735</strain>
        <plasmid evidence="3">Plasmid</plasmid>
    </source>
</reference>
<evidence type="ECO:0000313" key="2">
    <source>
        <dbReference type="EMBL" id="AIQ15275.1"/>
    </source>
</evidence>
<dbReference type="eggNOG" id="ENOG5032WQ3">
    <property type="taxonomic scope" value="Bacteria"/>
</dbReference>
<dbReference type="Proteomes" id="UP000029409">
    <property type="component" value="Plasmid unnamed"/>
</dbReference>
<dbReference type="AlphaFoldDB" id="A0A089HWW7"/>
<sequence length="91" mass="10217">MPQSLRNFVDSIFSPPLSFLQLARSYLNNASLVAGHGISLNNYFGFFGYLPPSMQAVINSLLASIVLLAVLQLVKVIMRMYFAFKDGAKWW</sequence>
<geneLocation type="plasmid" evidence="3"/>
<evidence type="ECO:0000256" key="1">
    <source>
        <dbReference type="SAM" id="Phobius"/>
    </source>
</evidence>
<keyword evidence="1" id="KW-0812">Transmembrane</keyword>
<dbReference type="EMBL" id="CP009289">
    <property type="protein sequence ID" value="AIQ15275.1"/>
    <property type="molecule type" value="Genomic_DNA"/>
</dbReference>
<accession>A0A089HWW7</accession>
<feature type="transmembrane region" description="Helical" evidence="1">
    <location>
        <begin position="56"/>
        <end position="74"/>
    </location>
</feature>
<protein>
    <submittedName>
        <fullName evidence="2">Uncharacterized protein</fullName>
    </submittedName>
</protein>
<name>A0A089HWW7_PAEDU</name>
<keyword evidence="2" id="KW-0614">Plasmid</keyword>
<gene>
    <name evidence="2" type="ORF">PDUR_28030</name>
</gene>